<feature type="chain" id="PRO_5038829455" evidence="4">
    <location>
        <begin position="29"/>
        <end position="448"/>
    </location>
</feature>
<feature type="signal peptide" evidence="4">
    <location>
        <begin position="1"/>
        <end position="28"/>
    </location>
</feature>
<evidence type="ECO:0000256" key="2">
    <source>
        <dbReference type="ARBA" id="ARBA00022448"/>
    </source>
</evidence>
<organism evidence="5 6">
    <name type="scientific">Serinibacter arcticus</name>
    <dbReference type="NCBI Taxonomy" id="1655435"/>
    <lineage>
        <taxon>Bacteria</taxon>
        <taxon>Bacillati</taxon>
        <taxon>Actinomycetota</taxon>
        <taxon>Actinomycetes</taxon>
        <taxon>Micrococcales</taxon>
        <taxon>Beutenbergiaceae</taxon>
        <taxon>Serinibacter</taxon>
    </lineage>
</organism>
<comment type="similarity">
    <text evidence="1">Belongs to the bacterial solute-binding protein 1 family.</text>
</comment>
<dbReference type="EMBL" id="PYHR01000002">
    <property type="protein sequence ID" value="PWD51356.1"/>
    <property type="molecule type" value="Genomic_DNA"/>
</dbReference>
<proteinExistence type="inferred from homology"/>
<sequence length="448" mass="47135">MTRTTTRRRAIASSAAVAALALTLTACGGGDAGDGGGEGSADDVAAALEEGGDLLVWGWDATLPPMIEAFEEAYPNVNVELANVGTSTDAYTAVQNAIQAGSGIPDVVHMEYSAVPQFALTEDLADLTEFGAADLESSYTPGTWGSVKINDGIYGLPLDSGPMAMFYNATVLEEHGIAVPTTWDEFVEAARALHAADPTKYLVGDAGDAGFTQSMIWQAGGRPFQVEGTDITVDLEDEGSAKFAEMWQPMLDEDLVAPVVTWSEEWYKALGDGTINSLLIGAWMPVNLESGVPEAEGDWRAAPMPQYEAGDAVNSENGGSALVVTEASTQQALAYGFVEFSNAGDGVGVRLEAGTFPATVADIESTEFTDKEFPYFGNQKVNEVLAEAATTVSSGWQYLPYQAYAVSIYNDNLGSTYTGSQPLMEGLTAWQDAIVSYGNGQGFTVNGG</sequence>
<dbReference type="SUPFAM" id="SSF53850">
    <property type="entry name" value="Periplasmic binding protein-like II"/>
    <property type="match status" value="1"/>
</dbReference>
<evidence type="ECO:0000256" key="4">
    <source>
        <dbReference type="SAM" id="SignalP"/>
    </source>
</evidence>
<dbReference type="InterPro" id="IPR050490">
    <property type="entry name" value="Bact_solute-bd_prot1"/>
</dbReference>
<comment type="caution">
    <text evidence="5">The sequence shown here is derived from an EMBL/GenBank/DDBJ whole genome shotgun (WGS) entry which is preliminary data.</text>
</comment>
<dbReference type="PROSITE" id="PS01037">
    <property type="entry name" value="SBP_BACTERIAL_1"/>
    <property type="match status" value="1"/>
</dbReference>
<dbReference type="InterPro" id="IPR006059">
    <property type="entry name" value="SBP"/>
</dbReference>
<dbReference type="PANTHER" id="PTHR43649:SF14">
    <property type="entry name" value="BLR3389 PROTEIN"/>
    <property type="match status" value="1"/>
</dbReference>
<dbReference type="OrthoDB" id="2515046at2"/>
<evidence type="ECO:0000313" key="5">
    <source>
        <dbReference type="EMBL" id="PWD51356.1"/>
    </source>
</evidence>
<dbReference type="RefSeq" id="WP_109229737.1">
    <property type="nucleotide sequence ID" value="NZ_PYHR01000002.1"/>
</dbReference>
<dbReference type="InterPro" id="IPR006061">
    <property type="entry name" value="SBP_1_CS"/>
</dbReference>
<evidence type="ECO:0000256" key="3">
    <source>
        <dbReference type="ARBA" id="ARBA00022729"/>
    </source>
</evidence>
<keyword evidence="3 4" id="KW-0732">Signal</keyword>
<accession>A0A2U1ZWI8</accession>
<dbReference type="PANTHER" id="PTHR43649">
    <property type="entry name" value="ARABINOSE-BINDING PROTEIN-RELATED"/>
    <property type="match status" value="1"/>
</dbReference>
<dbReference type="Gene3D" id="3.40.190.10">
    <property type="entry name" value="Periplasmic binding protein-like II"/>
    <property type="match status" value="1"/>
</dbReference>
<evidence type="ECO:0000313" key="6">
    <source>
        <dbReference type="Proteomes" id="UP000245166"/>
    </source>
</evidence>
<dbReference type="PROSITE" id="PS51318">
    <property type="entry name" value="TAT"/>
    <property type="match status" value="1"/>
</dbReference>
<dbReference type="GO" id="GO:0055085">
    <property type="term" value="P:transmembrane transport"/>
    <property type="evidence" value="ECO:0007669"/>
    <property type="project" value="InterPro"/>
</dbReference>
<dbReference type="Proteomes" id="UP000245166">
    <property type="component" value="Unassembled WGS sequence"/>
</dbReference>
<name>A0A2U1ZWI8_9MICO</name>
<evidence type="ECO:0000256" key="1">
    <source>
        <dbReference type="ARBA" id="ARBA00008520"/>
    </source>
</evidence>
<dbReference type="Pfam" id="PF01547">
    <property type="entry name" value="SBP_bac_1"/>
    <property type="match status" value="1"/>
</dbReference>
<keyword evidence="2" id="KW-0813">Transport</keyword>
<protein>
    <submittedName>
        <fullName evidence="5">Sugar ABC transporter substrate-binding protein</fullName>
    </submittedName>
</protein>
<gene>
    <name evidence="5" type="ORF">C8046_12480</name>
</gene>
<dbReference type="PROSITE" id="PS51257">
    <property type="entry name" value="PROKAR_LIPOPROTEIN"/>
    <property type="match status" value="1"/>
</dbReference>
<dbReference type="InterPro" id="IPR006311">
    <property type="entry name" value="TAT_signal"/>
</dbReference>
<dbReference type="AlphaFoldDB" id="A0A2U1ZWI8"/>
<reference evidence="5 6" key="1">
    <citation type="submission" date="2018-03" db="EMBL/GenBank/DDBJ databases">
        <title>Genome assembly of novel Miniimonas species PCH200.</title>
        <authorList>
            <person name="Thakur V."/>
            <person name="Kumar V."/>
            <person name="Singh D."/>
        </authorList>
    </citation>
    <scope>NUCLEOTIDE SEQUENCE [LARGE SCALE GENOMIC DNA]</scope>
    <source>
        <strain evidence="5 6">PCH200</strain>
    </source>
</reference>
<keyword evidence="6" id="KW-1185">Reference proteome</keyword>